<evidence type="ECO:0000313" key="2">
    <source>
        <dbReference type="Proteomes" id="UP000241647"/>
    </source>
</evidence>
<proteinExistence type="predicted"/>
<sequence>MRDWATYLRQAPVGTVVSDRDGDIWTKRNGSASEVSWIRTGGGWAGPADMVRYAPFKPQQITVTRPDPNNPTPALIEAAYIAQDDLSKPPEQWSIRAAAEVINAYIDAQGHTEVHVLGHLRASRS</sequence>
<reference evidence="1 2" key="1">
    <citation type="submission" date="2018-02" db="EMBL/GenBank/DDBJ databases">
        <title>8 Nocardia nova and 1 Nocardia cyriacigeorgica strain used for evolution to TMP-SMX.</title>
        <authorList>
            <person name="Mehta H."/>
            <person name="Weng J."/>
            <person name="Shamoo Y."/>
        </authorList>
    </citation>
    <scope>NUCLEOTIDE SEQUENCE [LARGE SCALE GENOMIC DNA]</scope>
    <source>
        <strain evidence="1 2">ATCC 33727</strain>
    </source>
</reference>
<dbReference type="AlphaFoldDB" id="A0A2T2Z893"/>
<organism evidence="1 2">
    <name type="scientific">Nocardia nova</name>
    <dbReference type="NCBI Taxonomy" id="37330"/>
    <lineage>
        <taxon>Bacteria</taxon>
        <taxon>Bacillati</taxon>
        <taxon>Actinomycetota</taxon>
        <taxon>Actinomycetes</taxon>
        <taxon>Mycobacteriales</taxon>
        <taxon>Nocardiaceae</taxon>
        <taxon>Nocardia</taxon>
    </lineage>
</organism>
<gene>
    <name evidence="1" type="ORF">C8259_08940</name>
</gene>
<accession>A0A2T2Z893</accession>
<protein>
    <submittedName>
        <fullName evidence="1">Uncharacterized protein</fullName>
    </submittedName>
</protein>
<comment type="caution">
    <text evidence="1">The sequence shown here is derived from an EMBL/GenBank/DDBJ whole genome shotgun (WGS) entry which is preliminary data.</text>
</comment>
<dbReference type="RefSeq" id="WP_063030168.1">
    <property type="nucleotide sequence ID" value="NZ_PYHS01000004.1"/>
</dbReference>
<dbReference type="Proteomes" id="UP000241647">
    <property type="component" value="Unassembled WGS sequence"/>
</dbReference>
<dbReference type="EMBL" id="PYHS01000004">
    <property type="protein sequence ID" value="PSR63967.1"/>
    <property type="molecule type" value="Genomic_DNA"/>
</dbReference>
<evidence type="ECO:0000313" key="1">
    <source>
        <dbReference type="EMBL" id="PSR63967.1"/>
    </source>
</evidence>
<name>A0A2T2Z893_9NOCA</name>